<evidence type="ECO:0000313" key="1">
    <source>
        <dbReference type="EMBL" id="OAX79234.1"/>
    </source>
</evidence>
<name>A0A1B7NQZ2_9EURO</name>
<keyword evidence="2" id="KW-1185">Reference proteome</keyword>
<proteinExistence type="predicted"/>
<organism evidence="1 2">
    <name type="scientific">Emergomyces africanus</name>
    <dbReference type="NCBI Taxonomy" id="1955775"/>
    <lineage>
        <taxon>Eukaryota</taxon>
        <taxon>Fungi</taxon>
        <taxon>Dikarya</taxon>
        <taxon>Ascomycota</taxon>
        <taxon>Pezizomycotina</taxon>
        <taxon>Eurotiomycetes</taxon>
        <taxon>Eurotiomycetidae</taxon>
        <taxon>Onygenales</taxon>
        <taxon>Ajellomycetaceae</taxon>
        <taxon>Emergomyces</taxon>
    </lineage>
</organism>
<comment type="caution">
    <text evidence="1">The sequence shown here is derived from an EMBL/GenBank/DDBJ whole genome shotgun (WGS) entry which is preliminary data.</text>
</comment>
<sequence length="50" mass="5639">MPSSHKMKSAQLEIGNLVYVVLKVLKHACVNKVFAMGFTVEKCHHRQRSG</sequence>
<protein>
    <submittedName>
        <fullName evidence="1">Uncharacterized protein</fullName>
    </submittedName>
</protein>
<accession>A0A1B7NQZ2</accession>
<dbReference type="EMBL" id="LGUA01001100">
    <property type="protein sequence ID" value="OAX79234.1"/>
    <property type="molecule type" value="Genomic_DNA"/>
</dbReference>
<reference evidence="1 2" key="1">
    <citation type="submission" date="2015-07" db="EMBL/GenBank/DDBJ databases">
        <title>Emmonsia species relationships and genome sequence.</title>
        <authorList>
            <person name="Cuomo C.A."/>
            <person name="Schwartz I.S."/>
            <person name="Kenyon C."/>
            <person name="de Hoog G.S."/>
            <person name="Govender N.P."/>
            <person name="Botha A."/>
            <person name="Moreno L."/>
            <person name="de Vries M."/>
            <person name="Munoz J.F."/>
            <person name="Stielow J.B."/>
        </authorList>
    </citation>
    <scope>NUCLEOTIDE SEQUENCE [LARGE SCALE GENOMIC DNA]</scope>
    <source>
        <strain evidence="1 2">CBS 136260</strain>
    </source>
</reference>
<evidence type="ECO:0000313" key="2">
    <source>
        <dbReference type="Proteomes" id="UP000091918"/>
    </source>
</evidence>
<dbReference type="Proteomes" id="UP000091918">
    <property type="component" value="Unassembled WGS sequence"/>
</dbReference>
<dbReference type="AlphaFoldDB" id="A0A1B7NQZ2"/>
<gene>
    <name evidence="1" type="ORF">ACJ72_06445</name>
</gene>